<keyword evidence="3" id="KW-0547">Nucleotide-binding</keyword>
<dbReference type="AlphaFoldDB" id="A0A2T3NYB7"/>
<protein>
    <recommendedName>
        <fullName evidence="1">protein-tyrosine-phosphatase</fullName>
        <ecNumber evidence="1">3.1.3.48</ecNumber>
    </recommendedName>
</protein>
<keyword evidence="6" id="KW-1185">Reference proteome</keyword>
<dbReference type="PANTHER" id="PTHR11717:SF31">
    <property type="entry name" value="LOW MOLECULAR WEIGHT PROTEIN-TYROSINE-PHOSPHATASE ETP-RELATED"/>
    <property type="match status" value="1"/>
</dbReference>
<gene>
    <name evidence="5" type="ORF">C9I98_04400</name>
</gene>
<sequence>MRNRQGRESLKVLVIGEDSRSFLSVIRSLGNAGYDVHVVCYDRTSIALKSKYISQCFYYNYEAYTQKEWITNVLAIIDRFRYDLIIPCDERAIYPLWVERRSIPPKTKLAICNQDALHILFDKWKTKQVALKLGVSVARGELVDLTNTNYEQLSARFGDKFVLKPLQSFEISTLNKRNKVVSVKSNQDYIDFIKANASSTNFLVEEYFRGTGEGLSVFCSSGTVKSAFSYKRLAEPSSGGGSSYRESTPLDPELLKATQAICKETKLTGVAMFEFRRNVETGEWILIEVNARFWGGLPLAISSGVDFPKVYADFLCFDKEPQSINYNYRIGVRSRSLTSDLYEIKREFDINCQSLGKKVSSKILIYRLLNIAKVIAPTENIDTLRINDLRPFASEVKEILNIALGRFTKKNRVNSVYRRWRTKKKLNHLFSSNPNRRIIFLCYGNIMRSPFAEKIALNFPLSDSSTLDIDSFGFHNKESRSSPEIARNAALLLNCDLSKHSSKSLMQLDISHDDIIIYFDDKNKGILEKNYDINNAFCAADLLNNQYPSLTEIIDPYGGDISVVKDCYEKISNSVGNLSTIYKEALK</sequence>
<keyword evidence="3" id="KW-0067">ATP-binding</keyword>
<dbReference type="SUPFAM" id="SSF52788">
    <property type="entry name" value="Phosphotyrosine protein phosphatases I"/>
    <property type="match status" value="1"/>
</dbReference>
<reference evidence="5 6" key="1">
    <citation type="submission" date="2018-01" db="EMBL/GenBank/DDBJ databases">
        <title>Whole genome sequencing of Histamine producing bacteria.</title>
        <authorList>
            <person name="Butler K."/>
        </authorList>
    </citation>
    <scope>NUCLEOTIDE SEQUENCE [LARGE SCALE GENOMIC DNA]</scope>
    <source>
        <strain evidence="5 6">DSM 100436</strain>
    </source>
</reference>
<dbReference type="PANTHER" id="PTHR11717">
    <property type="entry name" value="LOW MOLECULAR WEIGHT PROTEIN TYROSINE PHOSPHATASE"/>
    <property type="match status" value="1"/>
</dbReference>
<dbReference type="InterPro" id="IPR050438">
    <property type="entry name" value="LMW_PTPase"/>
</dbReference>
<evidence type="ECO:0000256" key="1">
    <source>
        <dbReference type="ARBA" id="ARBA00013064"/>
    </source>
</evidence>
<dbReference type="Proteomes" id="UP000241771">
    <property type="component" value="Unassembled WGS sequence"/>
</dbReference>
<dbReference type="GO" id="GO:0005524">
    <property type="term" value="F:ATP binding"/>
    <property type="evidence" value="ECO:0007669"/>
    <property type="project" value="UniProtKB-UniRule"/>
</dbReference>
<dbReference type="EMBL" id="PYMA01000002">
    <property type="protein sequence ID" value="PSW21199.1"/>
    <property type="molecule type" value="Genomic_DNA"/>
</dbReference>
<evidence type="ECO:0000313" key="6">
    <source>
        <dbReference type="Proteomes" id="UP000241771"/>
    </source>
</evidence>
<dbReference type="Pfam" id="PF01451">
    <property type="entry name" value="LMWPc"/>
    <property type="match status" value="1"/>
</dbReference>
<comment type="caution">
    <text evidence="5">The sequence shown here is derived from an EMBL/GenBank/DDBJ whole genome shotgun (WGS) entry which is preliminary data.</text>
</comment>
<dbReference type="InterPro" id="IPR011761">
    <property type="entry name" value="ATP-grasp"/>
</dbReference>
<dbReference type="GO" id="GO:0004725">
    <property type="term" value="F:protein tyrosine phosphatase activity"/>
    <property type="evidence" value="ECO:0007669"/>
    <property type="project" value="UniProtKB-EC"/>
</dbReference>
<comment type="catalytic activity">
    <reaction evidence="2">
        <text>O-phospho-L-tyrosyl-[protein] + H2O = L-tyrosyl-[protein] + phosphate</text>
        <dbReference type="Rhea" id="RHEA:10684"/>
        <dbReference type="Rhea" id="RHEA-COMP:10136"/>
        <dbReference type="Rhea" id="RHEA-COMP:20101"/>
        <dbReference type="ChEBI" id="CHEBI:15377"/>
        <dbReference type="ChEBI" id="CHEBI:43474"/>
        <dbReference type="ChEBI" id="CHEBI:46858"/>
        <dbReference type="ChEBI" id="CHEBI:61978"/>
        <dbReference type="EC" id="3.1.3.48"/>
    </reaction>
</comment>
<evidence type="ECO:0000313" key="5">
    <source>
        <dbReference type="EMBL" id="PSW21199.1"/>
    </source>
</evidence>
<evidence type="ECO:0000259" key="4">
    <source>
        <dbReference type="PROSITE" id="PS50975"/>
    </source>
</evidence>
<dbReference type="PROSITE" id="PS50975">
    <property type="entry name" value="ATP_GRASP"/>
    <property type="match status" value="1"/>
</dbReference>
<dbReference type="Pfam" id="PF15632">
    <property type="entry name" value="ATPgrasp_Ter"/>
    <property type="match status" value="1"/>
</dbReference>
<dbReference type="SMART" id="SM00226">
    <property type="entry name" value="LMWPc"/>
    <property type="match status" value="1"/>
</dbReference>
<dbReference type="InterPro" id="IPR036196">
    <property type="entry name" value="Ptyr_pPase_sf"/>
</dbReference>
<evidence type="ECO:0000256" key="3">
    <source>
        <dbReference type="PROSITE-ProRule" id="PRU00409"/>
    </source>
</evidence>
<dbReference type="Gene3D" id="3.30.470.20">
    <property type="entry name" value="ATP-grasp fold, B domain"/>
    <property type="match status" value="1"/>
</dbReference>
<organism evidence="5 6">
    <name type="scientific">Photobacterium sanctipauli</name>
    <dbReference type="NCBI Taxonomy" id="1342794"/>
    <lineage>
        <taxon>Bacteria</taxon>
        <taxon>Pseudomonadati</taxon>
        <taxon>Pseudomonadota</taxon>
        <taxon>Gammaproteobacteria</taxon>
        <taxon>Vibrionales</taxon>
        <taxon>Vibrionaceae</taxon>
        <taxon>Photobacterium</taxon>
    </lineage>
</organism>
<evidence type="ECO:0000256" key="2">
    <source>
        <dbReference type="ARBA" id="ARBA00051722"/>
    </source>
</evidence>
<dbReference type="EC" id="3.1.3.48" evidence="1"/>
<dbReference type="SUPFAM" id="SSF56059">
    <property type="entry name" value="Glutathione synthetase ATP-binding domain-like"/>
    <property type="match status" value="1"/>
</dbReference>
<dbReference type="RefSeq" id="WP_107271620.1">
    <property type="nucleotide sequence ID" value="NZ_PYMA01000002.1"/>
</dbReference>
<feature type="domain" description="ATP-grasp" evidence="4">
    <location>
        <begin position="127"/>
        <end position="316"/>
    </location>
</feature>
<accession>A0A2T3NYB7</accession>
<name>A0A2T3NYB7_9GAMM</name>
<dbReference type="GO" id="GO:0046872">
    <property type="term" value="F:metal ion binding"/>
    <property type="evidence" value="ECO:0007669"/>
    <property type="project" value="InterPro"/>
</dbReference>
<dbReference type="InterPro" id="IPR023485">
    <property type="entry name" value="Ptyr_pPase"/>
</dbReference>
<proteinExistence type="predicted"/>
<dbReference type="Gene3D" id="3.40.50.2300">
    <property type="match status" value="1"/>
</dbReference>